<dbReference type="Proteomes" id="UP000429980">
    <property type="component" value="Unassembled WGS sequence"/>
</dbReference>
<evidence type="ECO:0000313" key="2">
    <source>
        <dbReference type="EMBL" id="TWL39567.1"/>
    </source>
</evidence>
<sequence>MKRAFEAILYKLIKKDVLNIGILVFIFKICDIWLKIKKKEINLFLVKLYVNLY</sequence>
<feature type="transmembrane region" description="Helical" evidence="1">
    <location>
        <begin position="17"/>
        <end position="34"/>
    </location>
</feature>
<name>A0ABY3FXW4_9BACI</name>
<keyword evidence="1" id="KW-1133">Transmembrane helix</keyword>
<evidence type="ECO:0000313" key="3">
    <source>
        <dbReference type="Proteomes" id="UP000429980"/>
    </source>
</evidence>
<keyword evidence="3" id="KW-1185">Reference proteome</keyword>
<dbReference type="EMBL" id="NILF01000033">
    <property type="protein sequence ID" value="TWL39567.1"/>
    <property type="molecule type" value="Genomic_DNA"/>
</dbReference>
<evidence type="ECO:0000256" key="1">
    <source>
        <dbReference type="SAM" id="Phobius"/>
    </source>
</evidence>
<keyword evidence="1" id="KW-0812">Transmembrane</keyword>
<reference evidence="2 3" key="1">
    <citation type="submission" date="2019-06" db="EMBL/GenBank/DDBJ databases">
        <title>Genome sequence analysis of &gt;100 Bacillus licheniformis strains suggests intrinsic resistance to this species.</title>
        <authorList>
            <person name="Wels M."/>
            <person name="Siezen R.J."/>
            <person name="Johansen E."/>
            <person name="Stuer-Lauridsen B."/>
            <person name="Bjerre K."/>
            <person name="Nielsen B.K.K."/>
        </authorList>
    </citation>
    <scope>NUCLEOTIDE SEQUENCE [LARGE SCALE GENOMIC DNA]</scope>
    <source>
        <strain evidence="2 3">BAC-15381</strain>
    </source>
</reference>
<comment type="caution">
    <text evidence="2">The sequence shown here is derived from an EMBL/GenBank/DDBJ whole genome shotgun (WGS) entry which is preliminary data.</text>
</comment>
<keyword evidence="1" id="KW-0472">Membrane</keyword>
<gene>
    <name evidence="2" type="ORF">CHCC15381_4133</name>
</gene>
<protein>
    <submittedName>
        <fullName evidence="2">Uncharacterized protein</fullName>
    </submittedName>
</protein>
<accession>A0ABY3FXW4</accession>
<organism evidence="2 3">
    <name type="scientific">Bacillus paralicheniformis</name>
    <dbReference type="NCBI Taxonomy" id="1648923"/>
    <lineage>
        <taxon>Bacteria</taxon>
        <taxon>Bacillati</taxon>
        <taxon>Bacillota</taxon>
        <taxon>Bacilli</taxon>
        <taxon>Bacillales</taxon>
        <taxon>Bacillaceae</taxon>
        <taxon>Bacillus</taxon>
    </lineage>
</organism>
<proteinExistence type="predicted"/>